<gene>
    <name evidence="2" type="ORF">PYK22_01575</name>
</gene>
<dbReference type="PROSITE" id="PS00409">
    <property type="entry name" value="PROKAR_NTER_METHYL"/>
    <property type="match status" value="1"/>
</dbReference>
<reference evidence="2 3" key="1">
    <citation type="submission" date="2013-12" db="EMBL/GenBank/DDBJ databases">
        <authorList>
            <person name="Stott M."/>
        </authorList>
    </citation>
    <scope>NUCLEOTIDE SEQUENCE [LARGE SCALE GENOMIC DNA]</scope>
    <source>
        <strain evidence="2 3">K22</strain>
    </source>
</reference>
<dbReference type="Gene3D" id="3.30.700.10">
    <property type="entry name" value="Glycoprotein, Type 4 Pilin"/>
    <property type="match status" value="1"/>
</dbReference>
<dbReference type="EMBL" id="CBXV010000005">
    <property type="protein sequence ID" value="CDM65570.1"/>
    <property type="molecule type" value="Genomic_DNA"/>
</dbReference>
<dbReference type="Proteomes" id="UP000031518">
    <property type="component" value="Unassembled WGS sequence"/>
</dbReference>
<keyword evidence="3" id="KW-1185">Reference proteome</keyword>
<name>A0A0B6WZH8_9BACT</name>
<evidence type="ECO:0000256" key="1">
    <source>
        <dbReference type="SAM" id="Phobius"/>
    </source>
</evidence>
<accession>A0A0B6WZH8</accession>
<feature type="transmembrane region" description="Helical" evidence="1">
    <location>
        <begin position="12"/>
        <end position="34"/>
    </location>
</feature>
<dbReference type="InterPro" id="IPR012902">
    <property type="entry name" value="N_methyl_site"/>
</dbReference>
<keyword evidence="1" id="KW-0472">Membrane</keyword>
<dbReference type="PANTHER" id="PTHR30093:SF43">
    <property type="entry name" value="SLR2015 PROTEIN"/>
    <property type="match status" value="1"/>
</dbReference>
<dbReference type="InterPro" id="IPR045584">
    <property type="entry name" value="Pilin-like"/>
</dbReference>
<dbReference type="PANTHER" id="PTHR30093">
    <property type="entry name" value="GENERAL SECRETION PATHWAY PROTEIN G"/>
    <property type="match status" value="1"/>
</dbReference>
<dbReference type="Pfam" id="PF07963">
    <property type="entry name" value="N_methyl"/>
    <property type="match status" value="1"/>
</dbReference>
<dbReference type="OrthoDB" id="120207at2"/>
<reference evidence="2 3" key="2">
    <citation type="submission" date="2015-01" db="EMBL/GenBank/DDBJ databases">
        <title>Complete genome sequence of Pyrinomonas methylaliphatogenes type strain K22T.</title>
        <authorList>
            <person name="Lee K.C.Y."/>
            <person name="Power J.F."/>
            <person name="Dunfield P.F."/>
            <person name="Morgan X.C."/>
            <person name="Huttenhower C."/>
            <person name="Stott M.B."/>
        </authorList>
    </citation>
    <scope>NUCLEOTIDE SEQUENCE [LARGE SCALE GENOMIC DNA]</scope>
    <source>
        <strain evidence="2 3">K22</strain>
    </source>
</reference>
<keyword evidence="1" id="KW-0812">Transmembrane</keyword>
<evidence type="ECO:0000313" key="2">
    <source>
        <dbReference type="EMBL" id="CDM65570.1"/>
    </source>
</evidence>
<evidence type="ECO:0000313" key="3">
    <source>
        <dbReference type="Proteomes" id="UP000031518"/>
    </source>
</evidence>
<proteinExistence type="predicted"/>
<dbReference type="NCBIfam" id="TIGR02532">
    <property type="entry name" value="IV_pilin_GFxxxE"/>
    <property type="match status" value="1"/>
</dbReference>
<organism evidence="2 3">
    <name type="scientific">Pyrinomonas methylaliphatogenes</name>
    <dbReference type="NCBI Taxonomy" id="454194"/>
    <lineage>
        <taxon>Bacteria</taxon>
        <taxon>Pseudomonadati</taxon>
        <taxon>Acidobacteriota</taxon>
        <taxon>Blastocatellia</taxon>
        <taxon>Blastocatellales</taxon>
        <taxon>Pyrinomonadaceae</taxon>
        <taxon>Pyrinomonas</taxon>
    </lineage>
</organism>
<dbReference type="RefSeq" id="WP_041975924.1">
    <property type="nucleotide sequence ID" value="NZ_CBXV010000005.1"/>
</dbReference>
<protein>
    <submittedName>
        <fullName evidence="2">Prepilin-type N-terminal cleavage/methylation domain-containing protein</fullName>
    </submittedName>
</protein>
<keyword evidence="1" id="KW-1133">Transmembrane helix</keyword>
<dbReference type="AlphaFoldDB" id="A0A0B6WZH8"/>
<dbReference type="STRING" id="454194.PYK22_01575"/>
<sequence>MQHRNGQQGFSLIELLIVVAIIGIIAAIAIPNLLASRRAANEASAISTLRTIVSAEATYQSTAGAGQYATLPGLAAAGLVDSVLGQNNAAKSGYVFNVSATASTASSPAQFDATAVPQNPTGLTATGTRSFYTNEQGVIYFLSGGTAPTRTTSGSDGTPIQ</sequence>
<dbReference type="SUPFAM" id="SSF54523">
    <property type="entry name" value="Pili subunits"/>
    <property type="match status" value="1"/>
</dbReference>